<protein>
    <submittedName>
        <fullName evidence="4">Uncharacterized protein</fullName>
    </submittedName>
</protein>
<dbReference type="InterPro" id="IPR019734">
    <property type="entry name" value="TPR_rpt"/>
</dbReference>
<dbReference type="Gene3D" id="1.25.40.10">
    <property type="entry name" value="Tetratricopeptide repeat domain"/>
    <property type="match status" value="1"/>
</dbReference>
<reference evidence="4 5" key="1">
    <citation type="submission" date="2017-09" db="EMBL/GenBank/DDBJ databases">
        <title>Depth-based differentiation of microbial function through sediment-hosted aquifers and enrichment of novel symbionts in the deep terrestrial subsurface.</title>
        <authorList>
            <person name="Probst A.J."/>
            <person name="Ladd B."/>
            <person name="Jarett J.K."/>
            <person name="Geller-Mcgrath D.E."/>
            <person name="Sieber C.M."/>
            <person name="Emerson J.B."/>
            <person name="Anantharaman K."/>
            <person name="Thomas B.C."/>
            <person name="Malmstrom R."/>
            <person name="Stieglmeier M."/>
            <person name="Klingl A."/>
            <person name="Woyke T."/>
            <person name="Ryan C.M."/>
            <person name="Banfield J.F."/>
        </authorList>
    </citation>
    <scope>NUCLEOTIDE SEQUENCE [LARGE SCALE GENOMIC DNA]</scope>
    <source>
        <strain evidence="4">CG17_big_fil_post_rev_8_21_14_2_50_48_46</strain>
    </source>
</reference>
<dbReference type="AlphaFoldDB" id="A0A2M7G3N8"/>
<proteinExistence type="predicted"/>
<keyword evidence="2 3" id="KW-0802">TPR repeat</keyword>
<feature type="repeat" description="TPR" evidence="3">
    <location>
        <begin position="141"/>
        <end position="174"/>
    </location>
</feature>
<feature type="repeat" description="TPR" evidence="3">
    <location>
        <begin position="107"/>
        <end position="140"/>
    </location>
</feature>
<evidence type="ECO:0000313" key="4">
    <source>
        <dbReference type="EMBL" id="PIW16490.1"/>
    </source>
</evidence>
<dbReference type="SUPFAM" id="SSF48452">
    <property type="entry name" value="TPR-like"/>
    <property type="match status" value="1"/>
</dbReference>
<dbReference type="Pfam" id="PF13181">
    <property type="entry name" value="TPR_8"/>
    <property type="match status" value="2"/>
</dbReference>
<evidence type="ECO:0000256" key="1">
    <source>
        <dbReference type="ARBA" id="ARBA00022737"/>
    </source>
</evidence>
<dbReference type="PANTHER" id="PTHR45586">
    <property type="entry name" value="TPR REPEAT-CONTAINING PROTEIN PA4667"/>
    <property type="match status" value="1"/>
</dbReference>
<dbReference type="InterPro" id="IPR051012">
    <property type="entry name" value="CellSynth/LPSAsmb/PSIAsmb"/>
</dbReference>
<dbReference type="Pfam" id="PF13432">
    <property type="entry name" value="TPR_16"/>
    <property type="match status" value="1"/>
</dbReference>
<evidence type="ECO:0000256" key="2">
    <source>
        <dbReference type="ARBA" id="ARBA00022803"/>
    </source>
</evidence>
<dbReference type="Proteomes" id="UP000231019">
    <property type="component" value="Unassembled WGS sequence"/>
</dbReference>
<keyword evidence="1" id="KW-0677">Repeat</keyword>
<dbReference type="PANTHER" id="PTHR45586:SF1">
    <property type="entry name" value="LIPOPOLYSACCHARIDE ASSEMBLY PROTEIN B"/>
    <property type="match status" value="1"/>
</dbReference>
<organism evidence="4 5">
    <name type="scientific">bacterium (Candidatus Blackallbacteria) CG17_big_fil_post_rev_8_21_14_2_50_48_46</name>
    <dbReference type="NCBI Taxonomy" id="2014261"/>
    <lineage>
        <taxon>Bacteria</taxon>
        <taxon>Candidatus Blackallbacteria</taxon>
    </lineage>
</organism>
<evidence type="ECO:0000313" key="5">
    <source>
        <dbReference type="Proteomes" id="UP000231019"/>
    </source>
</evidence>
<dbReference type="EMBL" id="PFFQ01000037">
    <property type="protein sequence ID" value="PIW16490.1"/>
    <property type="molecule type" value="Genomic_DNA"/>
</dbReference>
<comment type="caution">
    <text evidence="4">The sequence shown here is derived from an EMBL/GenBank/DDBJ whole genome shotgun (WGS) entry which is preliminary data.</text>
</comment>
<sequence length="431" mass="49893">MSKYENNPLAAAVEKKAHLKKNISALVEQTQDASSSFNIALSALKNNQPETAIKKFMQVLEIDSSEEMERQVRPNLGQAYLQQSEYNTALAEFRRALKLNQPPEIKAFIYANLGYIYTQLNFYGFAIREYRQAVKENRKDTTSLLTLGMLYETSFRPQEATEVFEQVLKFDAENTYARESLERIAKARPVLPKEEIVRLVKLLPTLGIIVVMSYDPTYDGWFPMVIYIYPESPLQGKIQPGQKILSVFLSHSESIDDEDERELVELLESPAGTEVGFFVGETEIQVNCVPPIQRKMEQNERLQVYKNWLLSFDTRLAWLWSATPEIREHIGPIWGQELESLVRELKPLQHTYVFDFAYALMIEHLQAFSITETDPLNGEVRELEMRYQIHLGRFFGRTDFTQVHPFSDMVQQFSETQFQYLANLLASRLQA</sequence>
<accession>A0A2M7G3N8</accession>
<feature type="repeat" description="TPR" evidence="3">
    <location>
        <begin position="70"/>
        <end position="103"/>
    </location>
</feature>
<name>A0A2M7G3N8_9BACT</name>
<gene>
    <name evidence="4" type="ORF">COW36_12040</name>
</gene>
<evidence type="ECO:0000256" key="3">
    <source>
        <dbReference type="PROSITE-ProRule" id="PRU00339"/>
    </source>
</evidence>
<dbReference type="SMART" id="SM00028">
    <property type="entry name" value="TPR"/>
    <property type="match status" value="4"/>
</dbReference>
<dbReference type="PROSITE" id="PS50005">
    <property type="entry name" value="TPR"/>
    <property type="match status" value="3"/>
</dbReference>
<dbReference type="InterPro" id="IPR011990">
    <property type="entry name" value="TPR-like_helical_dom_sf"/>
</dbReference>